<comment type="catalytic activity">
    <reaction evidence="18 19">
        <text>UDP-N-acetyl-alpha-D-muramate + NADP(+) = UDP-N-acetyl-3-O-(1-carboxyvinyl)-alpha-D-glucosamine + NADPH + H(+)</text>
        <dbReference type="Rhea" id="RHEA:12248"/>
        <dbReference type="ChEBI" id="CHEBI:15378"/>
        <dbReference type="ChEBI" id="CHEBI:57783"/>
        <dbReference type="ChEBI" id="CHEBI:58349"/>
        <dbReference type="ChEBI" id="CHEBI:68483"/>
        <dbReference type="ChEBI" id="CHEBI:70757"/>
        <dbReference type="EC" id="1.3.1.98"/>
    </reaction>
</comment>
<dbReference type="UniPathway" id="UPA00219"/>
<evidence type="ECO:0000256" key="10">
    <source>
        <dbReference type="ARBA" id="ARBA00022827"/>
    </source>
</evidence>
<gene>
    <name evidence="19 21" type="primary">murB</name>
    <name evidence="21" type="ORF">HP555_05460</name>
</gene>
<dbReference type="EMBL" id="CP054140">
    <property type="protein sequence ID" value="QQG65352.1"/>
    <property type="molecule type" value="Genomic_DNA"/>
</dbReference>
<dbReference type="GO" id="GO:0005829">
    <property type="term" value="C:cytosol"/>
    <property type="evidence" value="ECO:0007669"/>
    <property type="project" value="TreeGrafter"/>
</dbReference>
<evidence type="ECO:0000256" key="15">
    <source>
        <dbReference type="ARBA" id="ARBA00023306"/>
    </source>
</evidence>
<dbReference type="Pfam" id="PF02873">
    <property type="entry name" value="MurB_C"/>
    <property type="match status" value="1"/>
</dbReference>
<evidence type="ECO:0000256" key="16">
    <source>
        <dbReference type="ARBA" id="ARBA00023316"/>
    </source>
</evidence>
<dbReference type="GO" id="GO:0008360">
    <property type="term" value="P:regulation of cell shape"/>
    <property type="evidence" value="ECO:0007669"/>
    <property type="project" value="UniProtKB-KW"/>
</dbReference>
<keyword evidence="13 19" id="KW-0573">Peptidoglycan synthesis</keyword>
<dbReference type="InterPro" id="IPR016167">
    <property type="entry name" value="FAD-bd_PCMH_sub1"/>
</dbReference>
<keyword evidence="14 19" id="KW-0560">Oxidoreductase</keyword>
<evidence type="ECO:0000256" key="4">
    <source>
        <dbReference type="ARBA" id="ARBA00004752"/>
    </source>
</evidence>
<keyword evidence="8 19" id="KW-0132">Cell division</keyword>
<sequence>MESGHTDTLFMNDCQRSELIRLCPNIRWNVDMATYSTFRAGGTVEALVDINAIDKLKAVLRYLHAQQIPWNIVGGGSNILVSRRCHVGVFIRLRSSIREITRRPLVTAAGERCCLRVHAGCTLASLIGWCIHNNVSGLEFMAGIPGSVGGAIRMNAGAFGHAIGEVLSSVQIMDGLGNVEEVPREKVSFTYRSSRFPGEPADKVLITSGEFCLQPADGREVARRCREIIGLRRGSQPKGVGSAGSFFKNPEGDFAGRLIEQAGLKGLRIGRAMVSVKHANFIVNTGGAAPDDIIRLMEEVQRHVLQHSGVLLEPEVHIY</sequence>
<dbReference type="PANTHER" id="PTHR21071:SF4">
    <property type="entry name" value="UDP-N-ACETYLENOLPYRUVOYLGLUCOSAMINE REDUCTASE"/>
    <property type="match status" value="1"/>
</dbReference>
<feature type="active site" evidence="19">
    <location>
        <position position="192"/>
    </location>
</feature>
<dbReference type="GO" id="GO:0008762">
    <property type="term" value="F:UDP-N-acetylmuramate dehydrogenase activity"/>
    <property type="evidence" value="ECO:0007669"/>
    <property type="project" value="UniProtKB-UniRule"/>
</dbReference>
<comment type="subcellular location">
    <subcellularLocation>
        <location evidence="3 19">Cytoplasm</location>
    </subcellularLocation>
</comment>
<evidence type="ECO:0000256" key="5">
    <source>
        <dbReference type="ARBA" id="ARBA00012518"/>
    </source>
</evidence>
<evidence type="ECO:0000256" key="7">
    <source>
        <dbReference type="ARBA" id="ARBA00022490"/>
    </source>
</evidence>
<evidence type="ECO:0000256" key="14">
    <source>
        <dbReference type="ARBA" id="ARBA00023002"/>
    </source>
</evidence>
<dbReference type="InterPro" id="IPR016166">
    <property type="entry name" value="FAD-bd_PCMH"/>
</dbReference>
<evidence type="ECO:0000256" key="11">
    <source>
        <dbReference type="ARBA" id="ARBA00022857"/>
    </source>
</evidence>
<dbReference type="InterPro" id="IPR006094">
    <property type="entry name" value="Oxid_FAD_bind_N"/>
</dbReference>
<dbReference type="KEGG" id="dog:HP555_05460"/>
<dbReference type="Gene3D" id="3.30.465.10">
    <property type="match status" value="1"/>
</dbReference>
<dbReference type="InterPro" id="IPR036635">
    <property type="entry name" value="MurB_C_sf"/>
</dbReference>
<dbReference type="PANTHER" id="PTHR21071">
    <property type="entry name" value="UDP-N-ACETYLENOLPYRUVOYLGLUCOSAMINE REDUCTASE"/>
    <property type="match status" value="1"/>
</dbReference>
<keyword evidence="9 19" id="KW-0285">Flavoprotein</keyword>
<evidence type="ECO:0000313" key="22">
    <source>
        <dbReference type="Proteomes" id="UP000596092"/>
    </source>
</evidence>
<comment type="similarity">
    <text evidence="19">Belongs to the MurB family.</text>
</comment>
<feature type="active site" evidence="19">
    <location>
        <position position="315"/>
    </location>
</feature>
<reference evidence="21 22" key="1">
    <citation type="submission" date="2020-05" db="EMBL/GenBank/DDBJ databases">
        <title>Complete genome of Desulfobulbus oligotrophicus.</title>
        <authorList>
            <person name="Podar M."/>
        </authorList>
    </citation>
    <scope>NUCLEOTIDE SEQUENCE [LARGE SCALE GENOMIC DNA]</scope>
    <source>
        <strain evidence="21 22">Prop6</strain>
    </source>
</reference>
<organism evidence="21 22">
    <name type="scientific">Desulfobulbus oligotrophicus</name>
    <dbReference type="NCBI Taxonomy" id="1909699"/>
    <lineage>
        <taxon>Bacteria</taxon>
        <taxon>Pseudomonadati</taxon>
        <taxon>Thermodesulfobacteriota</taxon>
        <taxon>Desulfobulbia</taxon>
        <taxon>Desulfobulbales</taxon>
        <taxon>Desulfobulbaceae</taxon>
        <taxon>Desulfobulbus</taxon>
    </lineage>
</organism>
<dbReference type="InterPro" id="IPR011601">
    <property type="entry name" value="MurB_C"/>
</dbReference>
<keyword evidence="7 19" id="KW-0963">Cytoplasm</keyword>
<accession>A0A7T5VCF7</accession>
<dbReference type="GO" id="GO:0009252">
    <property type="term" value="P:peptidoglycan biosynthetic process"/>
    <property type="evidence" value="ECO:0007669"/>
    <property type="project" value="UniProtKB-UniRule"/>
</dbReference>
<dbReference type="Gene3D" id="3.30.43.10">
    <property type="entry name" value="Uridine Diphospho-n-acetylenolpyruvylglucosamine Reductase, domain 2"/>
    <property type="match status" value="1"/>
</dbReference>
<keyword evidence="16 19" id="KW-0961">Cell wall biogenesis/degradation</keyword>
<evidence type="ECO:0000256" key="12">
    <source>
        <dbReference type="ARBA" id="ARBA00022960"/>
    </source>
</evidence>
<evidence type="ECO:0000256" key="17">
    <source>
        <dbReference type="ARBA" id="ARBA00031026"/>
    </source>
</evidence>
<keyword evidence="10 19" id="KW-0274">FAD</keyword>
<protein>
    <recommendedName>
        <fullName evidence="6 19">UDP-N-acetylenolpyruvoylglucosamine reductase</fullName>
        <ecNumber evidence="5 19">1.3.1.98</ecNumber>
    </recommendedName>
    <alternativeName>
        <fullName evidence="17 19">UDP-N-acetylmuramate dehydrogenase</fullName>
    </alternativeName>
</protein>
<evidence type="ECO:0000256" key="1">
    <source>
        <dbReference type="ARBA" id="ARBA00001974"/>
    </source>
</evidence>
<keyword evidence="22" id="KW-1185">Reference proteome</keyword>
<feature type="domain" description="FAD-binding PCMH-type" evidence="20">
    <location>
        <begin position="39"/>
        <end position="216"/>
    </location>
</feature>
<dbReference type="InterPro" id="IPR016169">
    <property type="entry name" value="FAD-bd_PCMH_sub2"/>
</dbReference>
<dbReference type="Pfam" id="PF01565">
    <property type="entry name" value="FAD_binding_4"/>
    <property type="match status" value="1"/>
</dbReference>
<evidence type="ECO:0000256" key="8">
    <source>
        <dbReference type="ARBA" id="ARBA00022618"/>
    </source>
</evidence>
<dbReference type="AlphaFoldDB" id="A0A7T5VCF7"/>
<name>A0A7T5VCF7_9BACT</name>
<evidence type="ECO:0000256" key="9">
    <source>
        <dbReference type="ARBA" id="ARBA00022630"/>
    </source>
</evidence>
<dbReference type="SUPFAM" id="SSF56176">
    <property type="entry name" value="FAD-binding/transporter-associated domain-like"/>
    <property type="match status" value="1"/>
</dbReference>
<evidence type="ECO:0000256" key="6">
    <source>
        <dbReference type="ARBA" id="ARBA00015188"/>
    </source>
</evidence>
<evidence type="ECO:0000256" key="18">
    <source>
        <dbReference type="ARBA" id="ARBA00048914"/>
    </source>
</evidence>
<evidence type="ECO:0000259" key="20">
    <source>
        <dbReference type="PROSITE" id="PS51387"/>
    </source>
</evidence>
<evidence type="ECO:0000256" key="3">
    <source>
        <dbReference type="ARBA" id="ARBA00004496"/>
    </source>
</evidence>
<evidence type="ECO:0000256" key="13">
    <source>
        <dbReference type="ARBA" id="ARBA00022984"/>
    </source>
</evidence>
<dbReference type="Proteomes" id="UP000596092">
    <property type="component" value="Chromosome"/>
</dbReference>
<feature type="active site" description="Proton donor" evidence="19">
    <location>
        <position position="245"/>
    </location>
</feature>
<dbReference type="SUPFAM" id="SSF56194">
    <property type="entry name" value="Uridine diphospho-N-Acetylenolpyruvylglucosamine reductase, MurB, C-terminal domain"/>
    <property type="match status" value="1"/>
</dbReference>
<keyword evidence="12 19" id="KW-0133">Cell shape</keyword>
<dbReference type="InterPro" id="IPR036318">
    <property type="entry name" value="FAD-bd_PCMH-like_sf"/>
</dbReference>
<comment type="cofactor">
    <cofactor evidence="1 19">
        <name>FAD</name>
        <dbReference type="ChEBI" id="CHEBI:57692"/>
    </cofactor>
</comment>
<dbReference type="NCBIfam" id="TIGR00179">
    <property type="entry name" value="murB"/>
    <property type="match status" value="1"/>
</dbReference>
<dbReference type="GO" id="GO:0051301">
    <property type="term" value="P:cell division"/>
    <property type="evidence" value="ECO:0007669"/>
    <property type="project" value="UniProtKB-KW"/>
</dbReference>
<proteinExistence type="inferred from homology"/>
<keyword evidence="15 19" id="KW-0131">Cell cycle</keyword>
<dbReference type="GO" id="GO:0071555">
    <property type="term" value="P:cell wall organization"/>
    <property type="evidence" value="ECO:0007669"/>
    <property type="project" value="UniProtKB-KW"/>
</dbReference>
<keyword evidence="11 19" id="KW-0521">NADP</keyword>
<dbReference type="NCBIfam" id="NF010480">
    <property type="entry name" value="PRK13905.1"/>
    <property type="match status" value="1"/>
</dbReference>
<evidence type="ECO:0000256" key="19">
    <source>
        <dbReference type="HAMAP-Rule" id="MF_00037"/>
    </source>
</evidence>
<dbReference type="PROSITE" id="PS51387">
    <property type="entry name" value="FAD_PCMH"/>
    <property type="match status" value="1"/>
</dbReference>
<comment type="pathway">
    <text evidence="4 19">Cell wall biogenesis; peptidoglycan biosynthesis.</text>
</comment>
<dbReference type="InterPro" id="IPR003170">
    <property type="entry name" value="MurB"/>
</dbReference>
<evidence type="ECO:0000313" key="21">
    <source>
        <dbReference type="EMBL" id="QQG65352.1"/>
    </source>
</evidence>
<evidence type="ECO:0000256" key="2">
    <source>
        <dbReference type="ARBA" id="ARBA00003921"/>
    </source>
</evidence>
<dbReference type="GO" id="GO:0071949">
    <property type="term" value="F:FAD binding"/>
    <property type="evidence" value="ECO:0007669"/>
    <property type="project" value="InterPro"/>
</dbReference>
<dbReference type="Gene3D" id="3.90.78.10">
    <property type="entry name" value="UDP-N-acetylenolpyruvoylglucosamine reductase, C-terminal domain"/>
    <property type="match status" value="1"/>
</dbReference>
<dbReference type="HAMAP" id="MF_00037">
    <property type="entry name" value="MurB"/>
    <property type="match status" value="1"/>
</dbReference>
<dbReference type="EC" id="1.3.1.98" evidence="5 19"/>
<comment type="function">
    <text evidence="2 19">Cell wall formation.</text>
</comment>